<evidence type="ECO:0000313" key="3">
    <source>
        <dbReference type="Proteomes" id="UP000595254"/>
    </source>
</evidence>
<evidence type="ECO:0000313" key="2">
    <source>
        <dbReference type="EMBL" id="QQT00536.1"/>
    </source>
</evidence>
<feature type="transmembrane region" description="Helical" evidence="1">
    <location>
        <begin position="50"/>
        <end position="71"/>
    </location>
</feature>
<accession>A0A974S0J0</accession>
<gene>
    <name evidence="2" type="ORF">I6J18_00870</name>
</gene>
<keyword evidence="3" id="KW-1185">Reference proteome</keyword>
<sequence length="101" mass="11168">MFIPSLLVSIAGILIILVGLYVRKKEKTSFIAGHNQLFHAKNEKRLASRIGLVIVLFGIETVLFPIIFQLIPRLDGTAFLVVAMIHLAAVFIVILADQLSQ</sequence>
<reference evidence="2 3" key="1">
    <citation type="submission" date="2021-01" db="EMBL/GenBank/DDBJ databases">
        <title>FDA dAtabase for Regulatory Grade micrObial Sequences (FDA-ARGOS): Supporting development and validation of Infectious Disease Dx tests.</title>
        <authorList>
            <person name="Nelson B."/>
            <person name="Plummer A."/>
            <person name="Tallon L."/>
            <person name="Sadzewicz L."/>
            <person name="Zhao X."/>
            <person name="Boylan J."/>
            <person name="Ott S."/>
            <person name="Bowen H."/>
            <person name="Vavikolanu K."/>
            <person name="Mehta A."/>
            <person name="Aluvathingal J."/>
            <person name="Nadendla S."/>
            <person name="Myers T."/>
            <person name="Yan Y."/>
            <person name="Sichtig H."/>
        </authorList>
    </citation>
    <scope>NUCLEOTIDE SEQUENCE [LARGE SCALE GENOMIC DNA]</scope>
    <source>
        <strain evidence="2 3">FDAARGOS_1161</strain>
    </source>
</reference>
<organism evidence="2 3">
    <name type="scientific">Peribacillus psychrosaccharolyticus</name>
    <name type="common">Bacillus psychrosaccharolyticus</name>
    <dbReference type="NCBI Taxonomy" id="1407"/>
    <lineage>
        <taxon>Bacteria</taxon>
        <taxon>Bacillati</taxon>
        <taxon>Bacillota</taxon>
        <taxon>Bacilli</taxon>
        <taxon>Bacillales</taxon>
        <taxon>Bacillaceae</taxon>
        <taxon>Peribacillus</taxon>
    </lineage>
</organism>
<evidence type="ECO:0000256" key="1">
    <source>
        <dbReference type="SAM" id="Phobius"/>
    </source>
</evidence>
<dbReference type="Pfam" id="PF12650">
    <property type="entry name" value="DUF3784"/>
    <property type="match status" value="1"/>
</dbReference>
<dbReference type="KEGG" id="ppsr:I6J18_00870"/>
<dbReference type="Proteomes" id="UP000595254">
    <property type="component" value="Chromosome"/>
</dbReference>
<dbReference type="InterPro" id="IPR017259">
    <property type="entry name" value="UCP037672"/>
</dbReference>
<dbReference type="EMBL" id="CP068053">
    <property type="protein sequence ID" value="QQT00536.1"/>
    <property type="molecule type" value="Genomic_DNA"/>
</dbReference>
<proteinExistence type="predicted"/>
<feature type="transmembrane region" description="Helical" evidence="1">
    <location>
        <begin position="6"/>
        <end position="22"/>
    </location>
</feature>
<name>A0A974S0J0_PERPY</name>
<keyword evidence="1" id="KW-0812">Transmembrane</keyword>
<keyword evidence="1" id="KW-1133">Transmembrane helix</keyword>
<dbReference type="RefSeq" id="WP_040376566.1">
    <property type="nucleotide sequence ID" value="NZ_CP068053.1"/>
</dbReference>
<feature type="transmembrane region" description="Helical" evidence="1">
    <location>
        <begin position="77"/>
        <end position="96"/>
    </location>
</feature>
<protein>
    <recommendedName>
        <fullName evidence="4">DUF3784 domain-containing protein</fullName>
    </recommendedName>
</protein>
<keyword evidence="1" id="KW-0472">Membrane</keyword>
<dbReference type="AlphaFoldDB" id="A0A974S0J0"/>
<evidence type="ECO:0008006" key="4">
    <source>
        <dbReference type="Google" id="ProtNLM"/>
    </source>
</evidence>